<evidence type="ECO:0000313" key="4">
    <source>
        <dbReference type="EMBL" id="TDQ54266.1"/>
    </source>
</evidence>
<name>A0A4R6VC07_9ACTN</name>
<gene>
    <name evidence="4" type="ORF">EV190_10299</name>
</gene>
<feature type="region of interest" description="Disordered" evidence="3">
    <location>
        <begin position="67"/>
        <end position="100"/>
    </location>
</feature>
<dbReference type="Gene3D" id="1.10.150.130">
    <property type="match status" value="1"/>
</dbReference>
<evidence type="ECO:0000256" key="1">
    <source>
        <dbReference type="ARBA" id="ARBA00023125"/>
    </source>
</evidence>
<dbReference type="SUPFAM" id="SSF47823">
    <property type="entry name" value="lambda integrase-like, N-terminal domain"/>
    <property type="match status" value="1"/>
</dbReference>
<keyword evidence="1" id="KW-0238">DNA-binding</keyword>
<keyword evidence="2" id="KW-0233">DNA recombination</keyword>
<evidence type="ECO:0000256" key="2">
    <source>
        <dbReference type="ARBA" id="ARBA00023172"/>
    </source>
</evidence>
<dbReference type="Proteomes" id="UP000295281">
    <property type="component" value="Unassembled WGS sequence"/>
</dbReference>
<evidence type="ECO:0000313" key="5">
    <source>
        <dbReference type="Proteomes" id="UP000295281"/>
    </source>
</evidence>
<accession>A0A4R6VC07</accession>
<protein>
    <submittedName>
        <fullName evidence="4">Phage integrase family protein with SAM-like domain</fullName>
    </submittedName>
</protein>
<keyword evidence="5" id="KW-1185">Reference proteome</keyword>
<dbReference type="GO" id="GO:0006310">
    <property type="term" value="P:DNA recombination"/>
    <property type="evidence" value="ECO:0007669"/>
    <property type="project" value="UniProtKB-KW"/>
</dbReference>
<dbReference type="InterPro" id="IPR010998">
    <property type="entry name" value="Integrase_recombinase_N"/>
</dbReference>
<reference evidence="4 5" key="1">
    <citation type="submission" date="2019-03" db="EMBL/GenBank/DDBJ databases">
        <title>Genomic Encyclopedia of Type Strains, Phase IV (KMG-IV): sequencing the most valuable type-strain genomes for metagenomic binning, comparative biology and taxonomic classification.</title>
        <authorList>
            <person name="Goeker M."/>
        </authorList>
    </citation>
    <scope>NUCLEOTIDE SEQUENCE [LARGE SCALE GENOMIC DNA]</scope>
    <source>
        <strain evidence="4 5">DSM 46770</strain>
    </source>
</reference>
<dbReference type="InterPro" id="IPR013762">
    <property type="entry name" value="Integrase-like_cat_sf"/>
</dbReference>
<dbReference type="SUPFAM" id="SSF56349">
    <property type="entry name" value="DNA breaking-rejoining enzymes"/>
    <property type="match status" value="1"/>
</dbReference>
<proteinExistence type="predicted"/>
<evidence type="ECO:0000256" key="3">
    <source>
        <dbReference type="SAM" id="MobiDB-lite"/>
    </source>
</evidence>
<sequence>MELRGPSEPSKARYSDDMNRFADWCRKRSTSPLPASDETVASYVSDLVSRKTASSTIKRALTAIRYTHRSQGMAPPGRPPIPSPPRRTPEAAATSKGIHPVTPEELTRLVRSVDLEHIAGLRDRALFLVGFFTASWPSELLRVDIDHLVHGPEGTILIKHPLTPPQRDEEALLPFVWTPSNPALCPVNAIREWKRGLSERGIVSGPLFRRIDRHNRVFGEAGPLAGQSAGQNDGRLTVRGFSAIVQAHGRKACLEPARLSATSLRTGGMAAASVKGHTLSGLASPRTARSVLHEVGRPVVAPRVPGDAGPRG</sequence>
<comment type="caution">
    <text evidence="4">The sequence shown here is derived from an EMBL/GenBank/DDBJ whole genome shotgun (WGS) entry which is preliminary data.</text>
</comment>
<feature type="compositionally biased region" description="Pro residues" evidence="3">
    <location>
        <begin position="76"/>
        <end position="86"/>
    </location>
</feature>
<dbReference type="GO" id="GO:0003677">
    <property type="term" value="F:DNA binding"/>
    <property type="evidence" value="ECO:0007669"/>
    <property type="project" value="UniProtKB-KW"/>
</dbReference>
<dbReference type="InterPro" id="IPR011010">
    <property type="entry name" value="DNA_brk_join_enz"/>
</dbReference>
<organism evidence="4 5">
    <name type="scientific">Actinorugispora endophytica</name>
    <dbReference type="NCBI Taxonomy" id="1605990"/>
    <lineage>
        <taxon>Bacteria</taxon>
        <taxon>Bacillati</taxon>
        <taxon>Actinomycetota</taxon>
        <taxon>Actinomycetes</taxon>
        <taxon>Streptosporangiales</taxon>
        <taxon>Nocardiopsidaceae</taxon>
        <taxon>Actinorugispora</taxon>
    </lineage>
</organism>
<dbReference type="GO" id="GO:0015074">
    <property type="term" value="P:DNA integration"/>
    <property type="evidence" value="ECO:0007669"/>
    <property type="project" value="InterPro"/>
</dbReference>
<dbReference type="Gene3D" id="1.10.443.10">
    <property type="entry name" value="Intergrase catalytic core"/>
    <property type="match status" value="1"/>
</dbReference>
<dbReference type="EMBL" id="SNYN01000002">
    <property type="protein sequence ID" value="TDQ54266.1"/>
    <property type="molecule type" value="Genomic_DNA"/>
</dbReference>
<dbReference type="AlphaFoldDB" id="A0A4R6VC07"/>